<dbReference type="Proteomes" id="UP000054988">
    <property type="component" value="Unassembled WGS sequence"/>
</dbReference>
<feature type="region of interest" description="Disordered" evidence="1">
    <location>
        <begin position="195"/>
        <end position="217"/>
    </location>
</feature>
<dbReference type="AlphaFoldDB" id="A0A0W0FJU0"/>
<keyword evidence="2" id="KW-1133">Transmembrane helix</keyword>
<evidence type="ECO:0000256" key="1">
    <source>
        <dbReference type="SAM" id="MobiDB-lite"/>
    </source>
</evidence>
<keyword evidence="2" id="KW-0812">Transmembrane</keyword>
<reference evidence="4 5" key="1">
    <citation type="submission" date="2015-12" db="EMBL/GenBank/DDBJ databases">
        <title>Draft genome sequence of Moniliophthora roreri, the causal agent of frosty pod rot of cacao.</title>
        <authorList>
            <person name="Aime M.C."/>
            <person name="Diaz-Valderrama J.R."/>
            <person name="Kijpornyongpan T."/>
            <person name="Phillips-Mora W."/>
        </authorList>
    </citation>
    <scope>NUCLEOTIDE SEQUENCE [LARGE SCALE GENOMIC DNA]</scope>
    <source>
        <strain evidence="4 5">MCA 2952</strain>
    </source>
</reference>
<organism evidence="4 5">
    <name type="scientific">Moniliophthora roreri</name>
    <name type="common">Frosty pod rot fungus</name>
    <name type="synonym">Monilia roreri</name>
    <dbReference type="NCBI Taxonomy" id="221103"/>
    <lineage>
        <taxon>Eukaryota</taxon>
        <taxon>Fungi</taxon>
        <taxon>Dikarya</taxon>
        <taxon>Basidiomycota</taxon>
        <taxon>Agaricomycotina</taxon>
        <taxon>Agaricomycetes</taxon>
        <taxon>Agaricomycetidae</taxon>
        <taxon>Agaricales</taxon>
        <taxon>Marasmiineae</taxon>
        <taxon>Marasmiaceae</taxon>
        <taxon>Moniliophthora</taxon>
    </lineage>
</organism>
<feature type="transmembrane region" description="Helical" evidence="2">
    <location>
        <begin position="12"/>
        <end position="31"/>
    </location>
</feature>
<sequence>MSPSTAGFSLSKVILPVIGGICTIVTALAAFRSNIPGVTALSVISGFVSIWAAISPFVKRLSIYRIVRKGVRYAGSRIITATPIPGNDVELGALYVSSSHGRQSTYRPFRMKPRPKAEILLPKLTSSGVTVQRHEPSNEHIPSFQADRAAPLLSLPPTSTSNLPSSALHSEGTQPPLMPAPKPSLRIAHFVDGDETHAISTPSPPVTGYSPSAPPSSPTALDIAPNIDNMHAVLRYRSPLRFDYDVSRDPGIVLSPSSVLTPEVRAESATIPPVTSVKLVSKFLPWTIEIRPSSTDEDAYVTVADLIHR</sequence>
<evidence type="ECO:0000259" key="3">
    <source>
        <dbReference type="Pfam" id="PF20415"/>
    </source>
</evidence>
<evidence type="ECO:0000313" key="4">
    <source>
        <dbReference type="EMBL" id="KTB36528.1"/>
    </source>
</evidence>
<evidence type="ECO:0000256" key="2">
    <source>
        <dbReference type="SAM" id="Phobius"/>
    </source>
</evidence>
<feature type="compositionally biased region" description="Low complexity" evidence="1">
    <location>
        <begin position="152"/>
        <end position="168"/>
    </location>
</feature>
<protein>
    <recommendedName>
        <fullName evidence="3">DUF6699 domain-containing protein</fullName>
    </recommendedName>
</protein>
<feature type="domain" description="DUF6699" evidence="3">
    <location>
        <begin position="243"/>
        <end position="308"/>
    </location>
</feature>
<evidence type="ECO:0000313" key="5">
    <source>
        <dbReference type="Proteomes" id="UP000054988"/>
    </source>
</evidence>
<dbReference type="Pfam" id="PF20415">
    <property type="entry name" value="DUF6699"/>
    <property type="match status" value="1"/>
</dbReference>
<name>A0A0W0FJU0_MONRR</name>
<feature type="region of interest" description="Disordered" evidence="1">
    <location>
        <begin position="152"/>
        <end position="181"/>
    </location>
</feature>
<accession>A0A0W0FJU0</accession>
<gene>
    <name evidence="4" type="ORF">WG66_10905</name>
</gene>
<dbReference type="EMBL" id="LATX01001893">
    <property type="protein sequence ID" value="KTB36528.1"/>
    <property type="molecule type" value="Genomic_DNA"/>
</dbReference>
<feature type="transmembrane region" description="Helical" evidence="2">
    <location>
        <begin position="37"/>
        <end position="58"/>
    </location>
</feature>
<keyword evidence="2" id="KW-0472">Membrane</keyword>
<proteinExistence type="predicted"/>
<dbReference type="InterPro" id="IPR046522">
    <property type="entry name" value="DUF6699"/>
</dbReference>
<comment type="caution">
    <text evidence="4">The sequence shown here is derived from an EMBL/GenBank/DDBJ whole genome shotgun (WGS) entry which is preliminary data.</text>
</comment>